<dbReference type="Pfam" id="PF23576">
    <property type="entry name" value="SEN1_barrel"/>
    <property type="match status" value="1"/>
</dbReference>
<protein>
    <recommendedName>
        <fullName evidence="11">UvrD-like helicase ATP-binding domain-containing protein</fullName>
    </recommendedName>
</protein>
<dbReference type="GO" id="GO:0019904">
    <property type="term" value="F:protein domain specific binding"/>
    <property type="evidence" value="ECO:0007669"/>
    <property type="project" value="EnsemblFungi"/>
</dbReference>
<dbReference type="STRING" id="619300.G3AQP4"/>
<dbReference type="PANTHER" id="PTHR10887:SF495">
    <property type="entry name" value="HELICASE SENATAXIN ISOFORM X1-RELATED"/>
    <property type="match status" value="1"/>
</dbReference>
<dbReference type="Pfam" id="PF13087">
    <property type="entry name" value="AAA_12"/>
    <property type="match status" value="1"/>
</dbReference>
<name>G3AQP4_SPAPN</name>
<keyword evidence="9" id="KW-0175">Coiled coil</keyword>
<dbReference type="GeneID" id="18871572"/>
<dbReference type="CDD" id="cd18042">
    <property type="entry name" value="DEXXQc_SETX"/>
    <property type="match status" value="1"/>
</dbReference>
<dbReference type="FunFam" id="3.40.50.300:FF:000326">
    <property type="entry name" value="P-loop containing nucleoside triphosphate hydrolase"/>
    <property type="match status" value="1"/>
</dbReference>
<dbReference type="OrthoDB" id="6513042at2759"/>
<feature type="region of interest" description="Disordered" evidence="10">
    <location>
        <begin position="1867"/>
        <end position="1937"/>
    </location>
</feature>
<keyword evidence="4 8" id="KW-0378">Hydrolase</keyword>
<dbReference type="eggNOG" id="KOG1801">
    <property type="taxonomic scope" value="Eukaryota"/>
</dbReference>
<evidence type="ECO:0000256" key="9">
    <source>
        <dbReference type="SAM" id="Coils"/>
    </source>
</evidence>
<sequence length="1937" mass="220335">MEKPEGFDELVANIDKSHKEPGNSSIQELVLKQAVTYLLRNKNRQHWFCDEYMYPITVHSLVLFSFPNNPTLCQLQPYIANSLSQCRECMKSYNRGKADLRLNFAINKGVKLDKVNQFLNTIIQWEVTVVGKKLEDMENTMSDISTGYDVNTLYWCLYNPNILRFDSELRQKFDRIVRYLHTQKSLPLPDELLPGTIYMAFEGSLEEKYWVEQWLNKLHHDNFRFTKATLQEPVVYEFSIHLYQIQNAKFYNDRNAIKFWNNFYRFVDFIDDESFILRFNTPRDIRVMSEFTELRLYPVIRLLMNCLLSYLKEPLPVLLKCFNKLLSRLLTKFWTSAMPIQSIQVLDAILSNPEFTKQLQTASIVESDVSDYNLSEISSWMFSILPSLGQLPRQSTCIRMGTFLLNQSISDVGSKDIRMRKVMALRQLGCRIFYSELQTLDSEFREQNFSLRLMTVRDVRNAVDNQADIIVDLALDSEDSTLAVKLVVRCMQYDLSILAHNTCMFAQGVVPTIFDTFPILWDSLTKRKIYSNTLLVHELIKVLTIGINCTLFAPTKNPDPNKQLADCKTQHNDNMKKMTKLVNQLLEKLSLADPSTLKQLINEPECSIAIWSCVFNPQLSQSALDLLNEAFDAGGRLETIQVILSKDLKVTLHAITTNLNVLTQMGLYEPSPKAIRILMDVINALADPLNPILASAPKDCVDEVLQFWKSIWQFLIMVYKRTFIWANQFHLDELVEFTRDTLDLSHLILASYRILLDNVKSETVDVSHTLFIDFMNAFDSVIPWLRLGDLSLLNSCVSLVFKGFELASERNFPIDAGFIETFAKFGAKAKKFNNKLSEVQRQQILSKAREFNPEIVDRVVDEATKHRAKRNIEIIDVSEPSSSPEPAAYRYQSRSVTPKQQTLSRFGVVTQEAPIAPPPSKDYKPSNLEAIRKELKSARASPLPKSDVAPAPPRPAGFNSKKVPPVVGRSLNALKKKKHDSDSSDDELETDVSDLFIDKVKKKPKIVEVDMNLNPVHRSLGKKMVDPVKLEQERMRLRLNVNLKPLYNTILRWRYNTNSDYPSEDKSSYTQVKDTYDNVKDYVSTTEPLLMLECWQGIQQAKATGVEEPFEMLIGTRTSVDGFFDVFASVEKKTIQDRKIGDSDLLVLGIHDGVTKSPREIMNHLKSESATTCLAKVREIKYNNTDYCDITFRVYPSGSMVGVLLPKSIIVGMRVMQMITVEREFSSLRGLQYYDLLFPILQARPNDPIPIHDSATEDMCKKFNLNVSQAKAILGTHQSEGFSLIQGPPGTGKTKTILGIVGYSLSQKDEKILDIPGHTPTTDPAKILICAPSNAAVDELVLRLRDGVKNSSGETMNLKVVRLGRSDAINASVRDLTLEELVDKELQTKAVDVNIDPTIRQQHSKCIEERDALRARLVNESLSEKEMTDLEDRLRTVNKKRSELAKRLDEQRERASIAYRTKEIERRNAQARILSQAQVICSTLSGSAHDFLASLSLKFDKVIVDEACQCVELSAIIPLRYGCRTCIMVGDPNQLPPTVLSQAAASYNYEQSLFVRMQKNHPDSVYLLDVQYRMHPQISQFPSAEFYNSKLKDGEGMLEKNDRPWHKDPPLTPYRFFDIVSKHERDDQSRSLFNVEEARVALELVQKLMTILPQDKFRGRIGIISPYKEQIRSIKNEFIRRYGRAIQDDIDFNTVDGFQGQEKEIIIMSCVRASPSGNVGFLSDVRRMNVALTRARTTLWILGNKDSLSRNNVWRRLLEDASNRDCISKAYPGFLNMSGVKRQHIEPGNSIHDNGSDSIQPKKKKKNKHKQTPPPPPPPSVPKIPEVSTVHAIRSGIFDGPKVPKHVKTSKTDLIAAAHKINTEKAHKTNTPTPTQSSYLKKTNPNGLPAIPTNSGFINRGPSADTKPTSSGTIKPPPKKTNSGIFIQRKKPPHKRA</sequence>
<evidence type="ECO:0000256" key="4">
    <source>
        <dbReference type="ARBA" id="ARBA00022801"/>
    </source>
</evidence>
<dbReference type="InterPro" id="IPR014016">
    <property type="entry name" value="UvrD-like_ATP-bd"/>
</dbReference>
<organism evidence="13">
    <name type="scientific">Spathaspora passalidarum (strain NRRL Y-27907 / 11-Y1)</name>
    <dbReference type="NCBI Taxonomy" id="619300"/>
    <lineage>
        <taxon>Eukaryota</taxon>
        <taxon>Fungi</taxon>
        <taxon>Dikarya</taxon>
        <taxon>Ascomycota</taxon>
        <taxon>Saccharomycotina</taxon>
        <taxon>Pichiomycetes</taxon>
        <taxon>Debaryomycetaceae</taxon>
        <taxon>Spathaspora</taxon>
    </lineage>
</organism>
<dbReference type="PANTHER" id="PTHR10887">
    <property type="entry name" value="DNA2/NAM7 HELICASE FAMILY"/>
    <property type="match status" value="1"/>
</dbReference>
<dbReference type="GO" id="GO:0032040">
    <property type="term" value="C:small-subunit processome"/>
    <property type="evidence" value="ECO:0007669"/>
    <property type="project" value="EnsemblFungi"/>
</dbReference>
<dbReference type="GO" id="GO:0005737">
    <property type="term" value="C:cytoplasm"/>
    <property type="evidence" value="ECO:0007669"/>
    <property type="project" value="EnsemblFungi"/>
</dbReference>
<dbReference type="FunCoup" id="G3AQP4">
    <property type="interactions" value="325"/>
</dbReference>
<dbReference type="InterPro" id="IPR024481">
    <property type="entry name" value="Helicase_Sen1_N"/>
</dbReference>
<dbReference type="OMA" id="PWHQSEL"/>
<keyword evidence="3 8" id="KW-0547">Nucleotide-binding</keyword>
<keyword evidence="7" id="KW-0539">Nucleus</keyword>
<dbReference type="GO" id="GO:0006369">
    <property type="term" value="P:termination of RNA polymerase II transcription"/>
    <property type="evidence" value="ECO:0007669"/>
    <property type="project" value="EnsemblFungi"/>
</dbReference>
<dbReference type="InterPro" id="IPR044340">
    <property type="entry name" value="Helicase_Sen1_1B_dom"/>
</dbReference>
<feature type="region of interest" description="Disordered" evidence="10">
    <location>
        <begin position="937"/>
        <end position="989"/>
    </location>
</feature>
<feature type="coiled-coil region" evidence="9">
    <location>
        <begin position="1427"/>
        <end position="1454"/>
    </location>
</feature>
<dbReference type="GO" id="GO:0006357">
    <property type="term" value="P:regulation of transcription by RNA polymerase II"/>
    <property type="evidence" value="ECO:0007669"/>
    <property type="project" value="EnsemblFungi"/>
</dbReference>
<dbReference type="GO" id="GO:0001147">
    <property type="term" value="F:transcription termination site sequence-specific DNA binding"/>
    <property type="evidence" value="ECO:0007669"/>
    <property type="project" value="TreeGrafter"/>
</dbReference>
<dbReference type="GO" id="GO:0035649">
    <property type="term" value="C:Nrd1 complex"/>
    <property type="evidence" value="ECO:0007669"/>
    <property type="project" value="EnsemblFungi"/>
</dbReference>
<dbReference type="GO" id="GO:0006283">
    <property type="term" value="P:transcription-coupled nucleotide-excision repair"/>
    <property type="evidence" value="ECO:0007669"/>
    <property type="project" value="EnsemblFungi"/>
</dbReference>
<evidence type="ECO:0000256" key="6">
    <source>
        <dbReference type="ARBA" id="ARBA00022840"/>
    </source>
</evidence>
<dbReference type="GO" id="GO:0005524">
    <property type="term" value="F:ATP binding"/>
    <property type="evidence" value="ECO:0007669"/>
    <property type="project" value="UniProtKB-UniRule"/>
</dbReference>
<reference evidence="12 13" key="1">
    <citation type="journal article" date="2011" name="Proc. Natl. Acad. Sci. U.S.A.">
        <title>Comparative genomics of xylose-fermenting fungi for enhanced biofuel production.</title>
        <authorList>
            <person name="Wohlbach D.J."/>
            <person name="Kuo A."/>
            <person name="Sato T.K."/>
            <person name="Potts K.M."/>
            <person name="Salamov A.A."/>
            <person name="LaButti K.M."/>
            <person name="Sun H."/>
            <person name="Clum A."/>
            <person name="Pangilinan J.L."/>
            <person name="Lindquist E.A."/>
            <person name="Lucas S."/>
            <person name="Lapidus A."/>
            <person name="Jin M."/>
            <person name="Gunawan C."/>
            <person name="Balan V."/>
            <person name="Dale B.E."/>
            <person name="Jeffries T.W."/>
            <person name="Zinkel R."/>
            <person name="Barry K.W."/>
            <person name="Grigoriev I.V."/>
            <person name="Gasch A.P."/>
        </authorList>
    </citation>
    <scope>NUCLEOTIDE SEQUENCE [LARGE SCALE GENOMIC DNA]</scope>
    <source>
        <strain evidence="13">NRRL Y-27907 / 11-Y1</strain>
    </source>
</reference>
<feature type="domain" description="UvrD-like helicase ATP-binding" evidence="11">
    <location>
        <begin position="1266"/>
        <end position="1575"/>
    </location>
</feature>
<dbReference type="GO" id="GO:0060257">
    <property type="term" value="P:negative regulation of flocculation"/>
    <property type="evidence" value="ECO:0007669"/>
    <property type="project" value="EnsemblFungi"/>
</dbReference>
<dbReference type="InterPro" id="IPR041677">
    <property type="entry name" value="DNA2/NAM7_AAA_11"/>
</dbReference>
<feature type="region of interest" description="Disordered" evidence="10">
    <location>
        <begin position="878"/>
        <end position="898"/>
    </location>
</feature>
<dbReference type="CDD" id="cd21408">
    <property type="entry name" value="1B_Sen1p-like"/>
    <property type="match status" value="1"/>
</dbReference>
<dbReference type="Proteomes" id="UP000000709">
    <property type="component" value="Unassembled WGS sequence"/>
</dbReference>
<keyword evidence="13" id="KW-1185">Reference proteome</keyword>
<dbReference type="GO" id="GO:0031126">
    <property type="term" value="P:sno(s)RNA 3'-end processing"/>
    <property type="evidence" value="ECO:0007669"/>
    <property type="project" value="EnsemblFungi"/>
</dbReference>
<evidence type="ECO:0000256" key="2">
    <source>
        <dbReference type="ARBA" id="ARBA00007913"/>
    </source>
</evidence>
<evidence type="ECO:0000256" key="8">
    <source>
        <dbReference type="PROSITE-ProRule" id="PRU00560"/>
    </source>
</evidence>
<feature type="binding site" evidence="8">
    <location>
        <begin position="1287"/>
        <end position="1294"/>
    </location>
    <ligand>
        <name>ATP</name>
        <dbReference type="ChEBI" id="CHEBI:30616"/>
    </ligand>
</feature>
<feature type="region of interest" description="Disordered" evidence="10">
    <location>
        <begin position="1785"/>
        <end position="1825"/>
    </location>
</feature>
<dbReference type="EMBL" id="GL996503">
    <property type="protein sequence ID" value="EGW31591.1"/>
    <property type="molecule type" value="Genomic_DNA"/>
</dbReference>
<dbReference type="HOGENOM" id="CLU_000459_2_0_1"/>
<dbReference type="CDD" id="cd18808">
    <property type="entry name" value="SF1_C_Upf1"/>
    <property type="match status" value="1"/>
</dbReference>
<dbReference type="InterPro" id="IPR045055">
    <property type="entry name" value="DNA2/NAM7-like"/>
</dbReference>
<evidence type="ECO:0000256" key="1">
    <source>
        <dbReference type="ARBA" id="ARBA00004123"/>
    </source>
</evidence>
<dbReference type="GO" id="GO:0016180">
    <property type="term" value="P:snRNA processing"/>
    <property type="evidence" value="ECO:0007669"/>
    <property type="project" value="EnsemblFungi"/>
</dbReference>
<dbReference type="InterPro" id="IPR041679">
    <property type="entry name" value="DNA2/NAM7-like_C"/>
</dbReference>
<dbReference type="Gene3D" id="3.40.50.300">
    <property type="entry name" value="P-loop containing nucleotide triphosphate hydrolases"/>
    <property type="match status" value="2"/>
</dbReference>
<evidence type="ECO:0000256" key="5">
    <source>
        <dbReference type="ARBA" id="ARBA00022806"/>
    </source>
</evidence>
<dbReference type="GO" id="GO:0031124">
    <property type="term" value="P:mRNA 3'-end processing"/>
    <property type="evidence" value="ECO:0007669"/>
    <property type="project" value="EnsemblFungi"/>
</dbReference>
<evidence type="ECO:0000313" key="13">
    <source>
        <dbReference type="Proteomes" id="UP000000709"/>
    </source>
</evidence>
<dbReference type="GO" id="GO:0045454">
    <property type="term" value="P:cell redox homeostasis"/>
    <property type="evidence" value="ECO:0007669"/>
    <property type="project" value="EnsemblFungi"/>
</dbReference>
<proteinExistence type="inferred from homology"/>
<dbReference type="SUPFAM" id="SSF52540">
    <property type="entry name" value="P-loop containing nucleoside triphosphate hydrolases"/>
    <property type="match status" value="1"/>
</dbReference>
<dbReference type="RefSeq" id="XP_007376369.1">
    <property type="nucleotide sequence ID" value="XM_007376307.1"/>
</dbReference>
<dbReference type="KEGG" id="spaa:SPAPADRAFT_51586"/>
<dbReference type="GO" id="GO:0006364">
    <property type="term" value="P:rRNA processing"/>
    <property type="evidence" value="ECO:0007669"/>
    <property type="project" value="EnsemblFungi"/>
</dbReference>
<dbReference type="InParanoid" id="G3AQP4"/>
<dbReference type="InterPro" id="IPR027417">
    <property type="entry name" value="P-loop_NTPase"/>
</dbReference>
<dbReference type="GO" id="GO:0005657">
    <property type="term" value="C:replication fork"/>
    <property type="evidence" value="ECO:0007669"/>
    <property type="project" value="EnsemblFungi"/>
</dbReference>
<dbReference type="InterPro" id="IPR056474">
    <property type="entry name" value="SEN1_barrel"/>
</dbReference>
<dbReference type="GO" id="GO:0006386">
    <property type="term" value="P:termination of RNA polymerase III transcription"/>
    <property type="evidence" value="ECO:0007669"/>
    <property type="project" value="EnsemblFungi"/>
</dbReference>
<comment type="similarity">
    <text evidence="2">Belongs to the DNA2/NAM7 helicase family.</text>
</comment>
<accession>G3AQP4</accession>
<dbReference type="GO" id="GO:0043139">
    <property type="term" value="F:5'-3' DNA helicase activity"/>
    <property type="evidence" value="ECO:0007669"/>
    <property type="project" value="EnsemblFungi"/>
</dbReference>
<dbReference type="FunFam" id="3.40.50.300:FF:001152">
    <property type="entry name" value="tRNA-splicing endonuclease, putative"/>
    <property type="match status" value="1"/>
</dbReference>
<dbReference type="GO" id="GO:0016604">
    <property type="term" value="C:nuclear body"/>
    <property type="evidence" value="ECO:0007669"/>
    <property type="project" value="TreeGrafter"/>
</dbReference>
<dbReference type="GO" id="GO:0045005">
    <property type="term" value="P:DNA-templated DNA replication maintenance of fidelity"/>
    <property type="evidence" value="ECO:0007669"/>
    <property type="project" value="EnsemblFungi"/>
</dbReference>
<evidence type="ECO:0000256" key="3">
    <source>
        <dbReference type="ARBA" id="ARBA00022741"/>
    </source>
</evidence>
<keyword evidence="6 8" id="KW-0067">ATP-binding</keyword>
<evidence type="ECO:0000313" key="12">
    <source>
        <dbReference type="EMBL" id="EGW31591.1"/>
    </source>
</evidence>
<dbReference type="PROSITE" id="PS51198">
    <property type="entry name" value="UVRD_HELICASE_ATP_BIND"/>
    <property type="match status" value="1"/>
</dbReference>
<gene>
    <name evidence="12" type="ORF">SPAPADRAFT_51586</name>
</gene>
<comment type="subcellular location">
    <subcellularLocation>
        <location evidence="1">Nucleus</location>
    </subcellularLocation>
</comment>
<dbReference type="Pfam" id="PF12726">
    <property type="entry name" value="SEN1_N"/>
    <property type="match status" value="1"/>
</dbReference>
<dbReference type="GO" id="GO:0033678">
    <property type="term" value="F:5'-3' DNA/RNA helicase activity"/>
    <property type="evidence" value="ECO:0007669"/>
    <property type="project" value="EnsemblFungi"/>
</dbReference>
<dbReference type="Pfam" id="PF13086">
    <property type="entry name" value="AAA_11"/>
    <property type="match status" value="1"/>
</dbReference>
<feature type="compositionally biased region" description="Basic residues" evidence="10">
    <location>
        <begin position="1928"/>
        <end position="1937"/>
    </location>
</feature>
<evidence type="ECO:0000256" key="7">
    <source>
        <dbReference type="ARBA" id="ARBA00023242"/>
    </source>
</evidence>
<feature type="compositionally biased region" description="Pro residues" evidence="10">
    <location>
        <begin position="1812"/>
        <end position="1822"/>
    </location>
</feature>
<dbReference type="InterPro" id="IPR047187">
    <property type="entry name" value="SF1_C_Upf1"/>
</dbReference>
<evidence type="ECO:0000256" key="10">
    <source>
        <dbReference type="SAM" id="MobiDB-lite"/>
    </source>
</evidence>
<evidence type="ECO:0000259" key="11">
    <source>
        <dbReference type="PROSITE" id="PS51198"/>
    </source>
</evidence>
<feature type="compositionally biased region" description="Polar residues" evidence="10">
    <location>
        <begin position="1869"/>
        <end position="1897"/>
    </location>
</feature>
<dbReference type="GO" id="GO:0016787">
    <property type="term" value="F:hydrolase activity"/>
    <property type="evidence" value="ECO:0007669"/>
    <property type="project" value="UniProtKB-UniRule"/>
</dbReference>
<dbReference type="GO" id="GO:0008033">
    <property type="term" value="P:tRNA processing"/>
    <property type="evidence" value="ECO:0007669"/>
    <property type="project" value="EnsemblFungi"/>
</dbReference>
<feature type="compositionally biased region" description="Basic residues" evidence="10">
    <location>
        <begin position="1801"/>
        <end position="1811"/>
    </location>
</feature>
<keyword evidence="5 8" id="KW-0347">Helicase</keyword>